<comment type="caution">
    <text evidence="2">The sequence shown here is derived from an EMBL/GenBank/DDBJ whole genome shotgun (WGS) entry which is preliminary data.</text>
</comment>
<evidence type="ECO:0008006" key="4">
    <source>
        <dbReference type="Google" id="ProtNLM"/>
    </source>
</evidence>
<keyword evidence="1" id="KW-0732">Signal</keyword>
<dbReference type="EMBL" id="AWFF01000054">
    <property type="protein sequence ID" value="KCZ53399.1"/>
    <property type="molecule type" value="Genomic_DNA"/>
</dbReference>
<dbReference type="STRING" id="1280946.HY29_04025"/>
<accession>A0A062U9W8</accession>
<evidence type="ECO:0000256" key="1">
    <source>
        <dbReference type="SAM" id="SignalP"/>
    </source>
</evidence>
<reference evidence="2 3" key="1">
    <citation type="journal article" date="2014" name="Antonie Van Leeuwenhoek">
        <title>Hyphomonas beringensis sp. nov. and Hyphomonas chukchiensis sp. nov., isolated from surface seawater of the Bering Sea and Chukchi Sea.</title>
        <authorList>
            <person name="Li C."/>
            <person name="Lai Q."/>
            <person name="Li G."/>
            <person name="Dong C."/>
            <person name="Wang J."/>
            <person name="Liao Y."/>
            <person name="Shao Z."/>
        </authorList>
    </citation>
    <scope>NUCLEOTIDE SEQUENCE [LARGE SCALE GENOMIC DNA]</scope>
    <source>
        <strain evidence="2 3">25B14_1</strain>
    </source>
</reference>
<feature type="chain" id="PRO_5001614490" description="DUF4402 domain-containing protein" evidence="1">
    <location>
        <begin position="26"/>
        <end position="194"/>
    </location>
</feature>
<organism evidence="2 3">
    <name type="scientific">Hyphomonas beringensis</name>
    <dbReference type="NCBI Taxonomy" id="1280946"/>
    <lineage>
        <taxon>Bacteria</taxon>
        <taxon>Pseudomonadati</taxon>
        <taxon>Pseudomonadota</taxon>
        <taxon>Alphaproteobacteria</taxon>
        <taxon>Hyphomonadales</taxon>
        <taxon>Hyphomonadaceae</taxon>
        <taxon>Hyphomonas</taxon>
    </lineage>
</organism>
<proteinExistence type="predicted"/>
<keyword evidence="3" id="KW-1185">Reference proteome</keyword>
<gene>
    <name evidence="2" type="ORF">HY29_04025</name>
</gene>
<sequence length="194" mass="20022">MEKYMISKILMGAGAAALLASGAMAQDSTFGTTSTDTVNITAEVAPVVRVSGLDDVNFDLNEAFFNQSGPNTYKNQMFCVYSNVSNAGSFSISATGTPAPAFGSNAWAVTNSGDGSILAFTMKVYDGSLDRVVGPGDNWSGFSSAQWNGDRPDTGDCSDTGDNTRLQVTFSKDNVLGANAGTYAGAITLVASAT</sequence>
<dbReference type="PATRIC" id="fig|1280946.3.peg.2715"/>
<dbReference type="AlphaFoldDB" id="A0A062U9W8"/>
<protein>
    <recommendedName>
        <fullName evidence="4">DUF4402 domain-containing protein</fullName>
    </recommendedName>
</protein>
<evidence type="ECO:0000313" key="2">
    <source>
        <dbReference type="EMBL" id="KCZ53399.1"/>
    </source>
</evidence>
<dbReference type="Proteomes" id="UP000027037">
    <property type="component" value="Unassembled WGS sequence"/>
</dbReference>
<evidence type="ECO:0000313" key="3">
    <source>
        <dbReference type="Proteomes" id="UP000027037"/>
    </source>
</evidence>
<name>A0A062U9W8_9PROT</name>
<feature type="signal peptide" evidence="1">
    <location>
        <begin position="1"/>
        <end position="25"/>
    </location>
</feature>